<protein>
    <submittedName>
        <fullName evidence="3">LLM class flavin-dependent oxidoreductase</fullName>
    </submittedName>
</protein>
<dbReference type="InterPro" id="IPR050766">
    <property type="entry name" value="Bact_Lucif_Oxidored"/>
</dbReference>
<dbReference type="GeneID" id="95600707"/>
<dbReference type="NCBIfam" id="TIGR03558">
    <property type="entry name" value="oxido_grp_1"/>
    <property type="match status" value="1"/>
</dbReference>
<dbReference type="RefSeq" id="WP_267258834.1">
    <property type="nucleotide sequence ID" value="NZ_CP084204.1"/>
</dbReference>
<evidence type="ECO:0000259" key="2">
    <source>
        <dbReference type="Pfam" id="PF00296"/>
    </source>
</evidence>
<dbReference type="PANTHER" id="PTHR30137">
    <property type="entry name" value="LUCIFERASE-LIKE MONOOXYGENASE"/>
    <property type="match status" value="1"/>
</dbReference>
<organism evidence="3 4">
    <name type="scientific">Streptomyces tanashiensis</name>
    <dbReference type="NCBI Taxonomy" id="67367"/>
    <lineage>
        <taxon>Bacteria</taxon>
        <taxon>Bacillati</taxon>
        <taxon>Actinomycetota</taxon>
        <taxon>Actinomycetes</taxon>
        <taxon>Kitasatosporales</taxon>
        <taxon>Streptomycetaceae</taxon>
        <taxon>Streptomyces</taxon>
    </lineage>
</organism>
<comment type="similarity">
    <text evidence="1">To bacterial alkanal monooxygenase alpha and beta chains.</text>
</comment>
<dbReference type="InterPro" id="IPR011251">
    <property type="entry name" value="Luciferase-like_dom"/>
</dbReference>
<accession>A0ABY6QXI2</accession>
<feature type="domain" description="Luciferase-like" evidence="2">
    <location>
        <begin position="8"/>
        <end position="319"/>
    </location>
</feature>
<evidence type="ECO:0000313" key="4">
    <source>
        <dbReference type="Proteomes" id="UP001164506"/>
    </source>
</evidence>
<dbReference type="InterPro" id="IPR036661">
    <property type="entry name" value="Luciferase-like_sf"/>
</dbReference>
<dbReference type="Gene3D" id="3.20.20.30">
    <property type="entry name" value="Luciferase-like domain"/>
    <property type="match status" value="1"/>
</dbReference>
<proteinExistence type="predicted"/>
<dbReference type="PANTHER" id="PTHR30137:SF6">
    <property type="entry name" value="LUCIFERASE-LIKE MONOOXYGENASE"/>
    <property type="match status" value="1"/>
</dbReference>
<reference evidence="3" key="1">
    <citation type="submission" date="2021-09" db="EMBL/GenBank/DDBJ databases">
        <title>Complete genome sequence and metabolic characterization of Streptomyces tanashiensis DSM 731 the producer of antibacterial Kalafungin and diverse secondary metabolites.</title>
        <authorList>
            <person name="Abbasi M.N."/>
            <person name="Anwar M.N."/>
            <person name="Alam K."/>
            <person name="Shoaib M."/>
            <person name="Lin Z."/>
            <person name="Hayat M."/>
            <person name="Ali M.I."/>
            <person name="Malik H.M.T."/>
            <person name="Ahmed I."/>
            <person name="Li A."/>
            <person name="Hailong Wang H."/>
            <person name="Zhang Y."/>
        </authorList>
    </citation>
    <scope>NUCLEOTIDE SEQUENCE</scope>
    <source>
        <strain evidence="3">Kala</strain>
    </source>
</reference>
<dbReference type="InterPro" id="IPR019949">
    <property type="entry name" value="CmoO-like"/>
</dbReference>
<dbReference type="Pfam" id="PF00296">
    <property type="entry name" value="Bac_luciferase"/>
    <property type="match status" value="1"/>
</dbReference>
<dbReference type="CDD" id="cd00347">
    <property type="entry name" value="Flavin_utilizing_monoxygenases"/>
    <property type="match status" value="1"/>
</dbReference>
<gene>
    <name evidence="3" type="ORF">LDH80_14685</name>
</gene>
<dbReference type="EMBL" id="CP084204">
    <property type="protein sequence ID" value="UZX21889.1"/>
    <property type="molecule type" value="Genomic_DNA"/>
</dbReference>
<dbReference type="Proteomes" id="UP001164506">
    <property type="component" value="Chromosome"/>
</dbReference>
<evidence type="ECO:0000256" key="1">
    <source>
        <dbReference type="ARBA" id="ARBA00007789"/>
    </source>
</evidence>
<sequence>MTMSIPLSVLDLAMVGVGETAEQALRTTVDIARFAERRGFRRFWVGEHHSLPSVSSSSPAVLLAHIAAHTGAIRLGSGGVMLPNHAPLVVAEQFGMLQALAPGRIDLGLGRATGAMPAAARAVRGGAAGDGGPDFAGRLADLIGFLDDSLPAGHPHAGVHAVPGPVQGKALGGGDVPGRPEVWILGTSEAGARCAGELGMPFVVAHHFSTTDTLPVLEAYRKSFRPSAYLPRPYVMVCTSAVVATSEEEAYGQALTHVVATLRMGVMPPGLIPSPEEARAYSFSADDHAYKERWLSRIAHGTPDRVRAELDRLVGDTGADELMVTSNTHGCAARLRSYELLADACGSADRNAKFR</sequence>
<keyword evidence="4" id="KW-1185">Reference proteome</keyword>
<evidence type="ECO:0000313" key="3">
    <source>
        <dbReference type="EMBL" id="UZX21889.1"/>
    </source>
</evidence>
<dbReference type="SUPFAM" id="SSF51679">
    <property type="entry name" value="Bacterial luciferase-like"/>
    <property type="match status" value="1"/>
</dbReference>
<name>A0ABY6QXI2_9ACTN</name>